<comment type="similarity">
    <text evidence="2">Belongs to the sulfotransferase 3 family.</text>
</comment>
<evidence type="ECO:0000256" key="3">
    <source>
        <dbReference type="ARBA" id="ARBA00022679"/>
    </source>
</evidence>
<protein>
    <submittedName>
        <fullName evidence="10">Jg2763 protein</fullName>
    </submittedName>
</protein>
<evidence type="ECO:0000256" key="5">
    <source>
        <dbReference type="ARBA" id="ARBA00022968"/>
    </source>
</evidence>
<keyword evidence="5" id="KW-0735">Signal-anchor</keyword>
<evidence type="ECO:0000313" key="11">
    <source>
        <dbReference type="Proteomes" id="UP000838756"/>
    </source>
</evidence>
<dbReference type="AlphaFoldDB" id="A0A8S4QPA2"/>
<dbReference type="InterPro" id="IPR007734">
    <property type="entry name" value="Heparan_SO4_2-O-STrfase"/>
</dbReference>
<keyword evidence="6" id="KW-1133">Transmembrane helix</keyword>
<organism evidence="10 11">
    <name type="scientific">Pararge aegeria aegeria</name>
    <dbReference type="NCBI Taxonomy" id="348720"/>
    <lineage>
        <taxon>Eukaryota</taxon>
        <taxon>Metazoa</taxon>
        <taxon>Ecdysozoa</taxon>
        <taxon>Arthropoda</taxon>
        <taxon>Hexapoda</taxon>
        <taxon>Insecta</taxon>
        <taxon>Pterygota</taxon>
        <taxon>Neoptera</taxon>
        <taxon>Endopterygota</taxon>
        <taxon>Lepidoptera</taxon>
        <taxon>Glossata</taxon>
        <taxon>Ditrysia</taxon>
        <taxon>Papilionoidea</taxon>
        <taxon>Nymphalidae</taxon>
        <taxon>Satyrinae</taxon>
        <taxon>Satyrini</taxon>
        <taxon>Parargina</taxon>
        <taxon>Pararge</taxon>
    </lineage>
</organism>
<keyword evidence="9" id="KW-0325">Glycoprotein</keyword>
<proteinExistence type="inferred from homology"/>
<evidence type="ECO:0000256" key="4">
    <source>
        <dbReference type="ARBA" id="ARBA00022692"/>
    </source>
</evidence>
<sequence length="154" mass="17686">MRSEEVEQELQEEVLPDPWELNNTARSDVELLFFNRVPKVGSQTFMELLRRLAIRNQFGFHRDAVQRVETIRLAPADQQVLVSLVSAHTPPASYIKHVCYTNFTRASKEHIRVPFCVHYVEEAKCACNNTDNSPSKIKILPETKINCHGITLPK</sequence>
<dbReference type="PANTHER" id="PTHR12129:SF20">
    <property type="entry name" value="HEPARAN SULFATE 2-O-SULFOTRANSFERASE PIPE"/>
    <property type="match status" value="1"/>
</dbReference>
<keyword evidence="11" id="KW-1185">Reference proteome</keyword>
<dbReference type="Pfam" id="PF03567">
    <property type="entry name" value="Sulfotransfer_2"/>
    <property type="match status" value="1"/>
</dbReference>
<evidence type="ECO:0000313" key="10">
    <source>
        <dbReference type="EMBL" id="CAH2217179.1"/>
    </source>
</evidence>
<dbReference type="Gene3D" id="3.40.50.300">
    <property type="entry name" value="P-loop containing nucleotide triphosphate hydrolases"/>
    <property type="match status" value="1"/>
</dbReference>
<comment type="subcellular location">
    <subcellularLocation>
        <location evidence="1">Golgi apparatus membrane</location>
        <topology evidence="1">Single-pass type II membrane protein</topology>
    </subcellularLocation>
</comment>
<gene>
    <name evidence="10" type="primary">jg2763</name>
    <name evidence="10" type="ORF">PAEG_LOCUS5097</name>
</gene>
<evidence type="ECO:0000256" key="8">
    <source>
        <dbReference type="ARBA" id="ARBA00023136"/>
    </source>
</evidence>
<name>A0A8S4QPA2_9NEOP</name>
<dbReference type="InterPro" id="IPR027417">
    <property type="entry name" value="P-loop_NTPase"/>
</dbReference>
<dbReference type="GO" id="GO:0000139">
    <property type="term" value="C:Golgi membrane"/>
    <property type="evidence" value="ECO:0007669"/>
    <property type="project" value="UniProtKB-SubCell"/>
</dbReference>
<evidence type="ECO:0000256" key="9">
    <source>
        <dbReference type="ARBA" id="ARBA00023180"/>
    </source>
</evidence>
<accession>A0A8S4QPA2</accession>
<evidence type="ECO:0000256" key="7">
    <source>
        <dbReference type="ARBA" id="ARBA00023034"/>
    </source>
</evidence>
<keyword evidence="4" id="KW-0812">Transmembrane</keyword>
<keyword evidence="8" id="KW-0472">Membrane</keyword>
<dbReference type="Proteomes" id="UP000838756">
    <property type="component" value="Unassembled WGS sequence"/>
</dbReference>
<dbReference type="OrthoDB" id="10019582at2759"/>
<dbReference type="GO" id="GO:0008146">
    <property type="term" value="F:sulfotransferase activity"/>
    <property type="evidence" value="ECO:0007669"/>
    <property type="project" value="InterPro"/>
</dbReference>
<reference evidence="10" key="1">
    <citation type="submission" date="2022-03" db="EMBL/GenBank/DDBJ databases">
        <authorList>
            <person name="Lindestad O."/>
        </authorList>
    </citation>
    <scope>NUCLEOTIDE SEQUENCE</scope>
</reference>
<dbReference type="EMBL" id="CAKXAJ010017817">
    <property type="protein sequence ID" value="CAH2217179.1"/>
    <property type="molecule type" value="Genomic_DNA"/>
</dbReference>
<dbReference type="InterPro" id="IPR005331">
    <property type="entry name" value="Sulfotransferase"/>
</dbReference>
<keyword evidence="3" id="KW-0808">Transferase</keyword>
<comment type="caution">
    <text evidence="10">The sequence shown here is derived from an EMBL/GenBank/DDBJ whole genome shotgun (WGS) entry which is preliminary data.</text>
</comment>
<evidence type="ECO:0000256" key="6">
    <source>
        <dbReference type="ARBA" id="ARBA00022989"/>
    </source>
</evidence>
<dbReference type="PANTHER" id="PTHR12129">
    <property type="entry name" value="HEPARAN SULFATE 2-O-SULFOTRANSFERASE"/>
    <property type="match status" value="1"/>
</dbReference>
<keyword evidence="7" id="KW-0333">Golgi apparatus</keyword>
<evidence type="ECO:0000256" key="2">
    <source>
        <dbReference type="ARBA" id="ARBA00010569"/>
    </source>
</evidence>
<evidence type="ECO:0000256" key="1">
    <source>
        <dbReference type="ARBA" id="ARBA00004323"/>
    </source>
</evidence>